<name>A0A9D4QFI9_RHISA</name>
<organism evidence="2 3">
    <name type="scientific">Rhipicephalus sanguineus</name>
    <name type="common">Brown dog tick</name>
    <name type="synonym">Ixodes sanguineus</name>
    <dbReference type="NCBI Taxonomy" id="34632"/>
    <lineage>
        <taxon>Eukaryota</taxon>
        <taxon>Metazoa</taxon>
        <taxon>Ecdysozoa</taxon>
        <taxon>Arthropoda</taxon>
        <taxon>Chelicerata</taxon>
        <taxon>Arachnida</taxon>
        <taxon>Acari</taxon>
        <taxon>Parasitiformes</taxon>
        <taxon>Ixodida</taxon>
        <taxon>Ixodoidea</taxon>
        <taxon>Ixodidae</taxon>
        <taxon>Rhipicephalinae</taxon>
        <taxon>Rhipicephalus</taxon>
        <taxon>Rhipicephalus</taxon>
    </lineage>
</organism>
<reference evidence="2" key="2">
    <citation type="submission" date="2021-09" db="EMBL/GenBank/DDBJ databases">
        <authorList>
            <person name="Jia N."/>
            <person name="Wang J."/>
            <person name="Shi W."/>
            <person name="Du L."/>
            <person name="Sun Y."/>
            <person name="Zhan W."/>
            <person name="Jiang J."/>
            <person name="Wang Q."/>
            <person name="Zhang B."/>
            <person name="Ji P."/>
            <person name="Sakyi L.B."/>
            <person name="Cui X."/>
            <person name="Yuan T."/>
            <person name="Jiang B."/>
            <person name="Yang W."/>
            <person name="Lam T.T.-Y."/>
            <person name="Chang Q."/>
            <person name="Ding S."/>
            <person name="Wang X."/>
            <person name="Zhu J."/>
            <person name="Ruan X."/>
            <person name="Zhao L."/>
            <person name="Wei J."/>
            <person name="Que T."/>
            <person name="Du C."/>
            <person name="Cheng J."/>
            <person name="Dai P."/>
            <person name="Han X."/>
            <person name="Huang E."/>
            <person name="Gao Y."/>
            <person name="Liu J."/>
            <person name="Shao H."/>
            <person name="Ye R."/>
            <person name="Li L."/>
            <person name="Wei W."/>
            <person name="Wang X."/>
            <person name="Wang C."/>
            <person name="Huo Q."/>
            <person name="Li W."/>
            <person name="Guo W."/>
            <person name="Chen H."/>
            <person name="Chen S."/>
            <person name="Zhou L."/>
            <person name="Zhou L."/>
            <person name="Ni X."/>
            <person name="Tian J."/>
            <person name="Zhou Y."/>
            <person name="Sheng Y."/>
            <person name="Liu T."/>
            <person name="Pan Y."/>
            <person name="Xia L."/>
            <person name="Li J."/>
            <person name="Zhao F."/>
            <person name="Cao W."/>
        </authorList>
    </citation>
    <scope>NUCLEOTIDE SEQUENCE</scope>
    <source>
        <strain evidence="2">Rsan-2018</strain>
        <tissue evidence="2">Larvae</tissue>
    </source>
</reference>
<feature type="region of interest" description="Disordered" evidence="1">
    <location>
        <begin position="296"/>
        <end position="331"/>
    </location>
</feature>
<sequence length="405" mass="44256">MRATATKSFMLVLAKRPPAAIQESCSEPEEVSLALRQIRLPLQDMVEDEEFASVVALAMAADGAMERQQSRQQHKPRPSQIDQLTRDLASKPAIGIASQPGPHHMRLPSFSLPFRSLLGRRLCGVGVRSDDVDVVAAPSPAVAKTTEAAGSPCTAQEALRHGGRTEADDIRLLATGCCALEYRSVRPGSTAPFLLNEREERRAQDPDVSSPGPIVEREDDLEHAALAVLDQSYSGRAEMSAELVEVWRRGPVVAPMGRAPSEVALLGTPNLAHCRRHGSRTLEAAPPKPPLCRFRELDKEAGGTRGPPLRSAEPREESPETLEGPPAHLVDHDYFGAAQPAMQPRPARHPPQLHPGRQTPLRQMHATAAELVAEQRRLLALQEQLLPHNEHQWEAVLQRLSAVMN</sequence>
<dbReference type="Proteomes" id="UP000821837">
    <property type="component" value="Chromosome 10"/>
</dbReference>
<evidence type="ECO:0000313" key="3">
    <source>
        <dbReference type="Proteomes" id="UP000821837"/>
    </source>
</evidence>
<dbReference type="AlphaFoldDB" id="A0A9D4QFI9"/>
<reference evidence="2" key="1">
    <citation type="journal article" date="2020" name="Cell">
        <title>Large-Scale Comparative Analyses of Tick Genomes Elucidate Their Genetic Diversity and Vector Capacities.</title>
        <authorList>
            <consortium name="Tick Genome and Microbiome Consortium (TIGMIC)"/>
            <person name="Jia N."/>
            <person name="Wang J."/>
            <person name="Shi W."/>
            <person name="Du L."/>
            <person name="Sun Y."/>
            <person name="Zhan W."/>
            <person name="Jiang J.F."/>
            <person name="Wang Q."/>
            <person name="Zhang B."/>
            <person name="Ji P."/>
            <person name="Bell-Sakyi L."/>
            <person name="Cui X.M."/>
            <person name="Yuan T.T."/>
            <person name="Jiang B.G."/>
            <person name="Yang W.F."/>
            <person name="Lam T.T."/>
            <person name="Chang Q.C."/>
            <person name="Ding S.J."/>
            <person name="Wang X.J."/>
            <person name="Zhu J.G."/>
            <person name="Ruan X.D."/>
            <person name="Zhao L."/>
            <person name="Wei J.T."/>
            <person name="Ye R.Z."/>
            <person name="Que T.C."/>
            <person name="Du C.H."/>
            <person name="Zhou Y.H."/>
            <person name="Cheng J.X."/>
            <person name="Dai P.F."/>
            <person name="Guo W.B."/>
            <person name="Han X.H."/>
            <person name="Huang E.J."/>
            <person name="Li L.F."/>
            <person name="Wei W."/>
            <person name="Gao Y.C."/>
            <person name="Liu J.Z."/>
            <person name="Shao H.Z."/>
            <person name="Wang X."/>
            <person name="Wang C.C."/>
            <person name="Yang T.C."/>
            <person name="Huo Q.B."/>
            <person name="Li W."/>
            <person name="Chen H.Y."/>
            <person name="Chen S.E."/>
            <person name="Zhou L.G."/>
            <person name="Ni X.B."/>
            <person name="Tian J.H."/>
            <person name="Sheng Y."/>
            <person name="Liu T."/>
            <person name="Pan Y.S."/>
            <person name="Xia L.Y."/>
            <person name="Li J."/>
            <person name="Zhao F."/>
            <person name="Cao W.C."/>
        </authorList>
    </citation>
    <scope>NUCLEOTIDE SEQUENCE</scope>
    <source>
        <strain evidence="2">Rsan-2018</strain>
    </source>
</reference>
<evidence type="ECO:0000313" key="2">
    <source>
        <dbReference type="EMBL" id="KAH7975818.1"/>
    </source>
</evidence>
<keyword evidence="3" id="KW-1185">Reference proteome</keyword>
<comment type="caution">
    <text evidence="2">The sequence shown here is derived from an EMBL/GenBank/DDBJ whole genome shotgun (WGS) entry which is preliminary data.</text>
</comment>
<dbReference type="EMBL" id="JABSTV010001246">
    <property type="protein sequence ID" value="KAH7975818.1"/>
    <property type="molecule type" value="Genomic_DNA"/>
</dbReference>
<accession>A0A9D4QFI9</accession>
<gene>
    <name evidence="2" type="ORF">HPB52_005494</name>
</gene>
<proteinExistence type="predicted"/>
<evidence type="ECO:0000256" key="1">
    <source>
        <dbReference type="SAM" id="MobiDB-lite"/>
    </source>
</evidence>
<protein>
    <submittedName>
        <fullName evidence="2">Uncharacterized protein</fullName>
    </submittedName>
</protein>